<dbReference type="GO" id="GO:0032259">
    <property type="term" value="P:methylation"/>
    <property type="evidence" value="ECO:0007669"/>
    <property type="project" value="UniProtKB-KW"/>
</dbReference>
<comment type="caution">
    <text evidence="8">The sequence shown here is derived from an EMBL/GenBank/DDBJ whole genome shotgun (WGS) entry which is preliminary data.</text>
</comment>
<evidence type="ECO:0000256" key="1">
    <source>
        <dbReference type="ARBA" id="ARBA00022603"/>
    </source>
</evidence>
<dbReference type="AlphaFoldDB" id="A0A553I8P4"/>
<dbReference type="SUPFAM" id="SSF46785">
    <property type="entry name" value="Winged helix' DNA-binding domain"/>
    <property type="match status" value="1"/>
</dbReference>
<evidence type="ECO:0000256" key="4">
    <source>
        <dbReference type="ARBA" id="ARBA00035112"/>
    </source>
</evidence>
<evidence type="ECO:0000259" key="7">
    <source>
        <dbReference type="Pfam" id="PF00891"/>
    </source>
</evidence>
<comment type="similarity">
    <text evidence="4">Belongs to the ustYa family.</text>
</comment>
<organism evidence="8 9">
    <name type="scientific">Xylaria flabelliformis</name>
    <dbReference type="NCBI Taxonomy" id="2512241"/>
    <lineage>
        <taxon>Eukaryota</taxon>
        <taxon>Fungi</taxon>
        <taxon>Dikarya</taxon>
        <taxon>Ascomycota</taxon>
        <taxon>Pezizomycotina</taxon>
        <taxon>Sordariomycetes</taxon>
        <taxon>Xylariomycetidae</taxon>
        <taxon>Xylariales</taxon>
        <taxon>Xylariaceae</taxon>
        <taxon>Xylaria</taxon>
    </lineage>
</organism>
<keyword evidence="6" id="KW-0472">Membrane</keyword>
<keyword evidence="9" id="KW-1185">Reference proteome</keyword>
<keyword evidence="3" id="KW-0949">S-adenosyl-L-methionine</keyword>
<keyword evidence="6" id="KW-1133">Transmembrane helix</keyword>
<protein>
    <recommendedName>
        <fullName evidence="7">O-methyltransferase C-terminal domain-containing protein</fullName>
    </recommendedName>
</protein>
<dbReference type="InterPro" id="IPR036390">
    <property type="entry name" value="WH_DNA-bd_sf"/>
</dbReference>
<evidence type="ECO:0000256" key="5">
    <source>
        <dbReference type="SAM" id="MobiDB-lite"/>
    </source>
</evidence>
<dbReference type="PANTHER" id="PTHR43712:SF12">
    <property type="entry name" value="STERIGMATOCYSTIN 8-O-METHYLTRANSFERASE"/>
    <property type="match status" value="1"/>
</dbReference>
<dbReference type="EMBL" id="VFLP01000010">
    <property type="protein sequence ID" value="TRX96561.1"/>
    <property type="molecule type" value="Genomic_DNA"/>
</dbReference>
<accession>A0A553I8P4</accession>
<dbReference type="PROSITE" id="PS51683">
    <property type="entry name" value="SAM_OMT_II"/>
    <property type="match status" value="1"/>
</dbReference>
<dbReference type="Proteomes" id="UP000319160">
    <property type="component" value="Unassembled WGS sequence"/>
</dbReference>
<name>A0A553I8P4_9PEZI</name>
<reference evidence="9" key="1">
    <citation type="submission" date="2019-06" db="EMBL/GenBank/DDBJ databases">
        <title>Draft genome sequence of the griseofulvin-producing fungus Xylaria cubensis strain G536.</title>
        <authorList>
            <person name="Mead M.E."/>
            <person name="Raja H.A."/>
            <person name="Steenwyk J.L."/>
            <person name="Knowles S.L."/>
            <person name="Oberlies N.H."/>
            <person name="Rokas A."/>
        </authorList>
    </citation>
    <scope>NUCLEOTIDE SEQUENCE [LARGE SCALE GENOMIC DNA]</scope>
    <source>
        <strain evidence="9">G536</strain>
    </source>
</reference>
<dbReference type="GO" id="GO:0043386">
    <property type="term" value="P:mycotoxin biosynthetic process"/>
    <property type="evidence" value="ECO:0007669"/>
    <property type="project" value="InterPro"/>
</dbReference>
<dbReference type="PANTHER" id="PTHR43712">
    <property type="entry name" value="PUTATIVE (AFU_ORTHOLOGUE AFUA_4G14580)-RELATED"/>
    <property type="match status" value="1"/>
</dbReference>
<dbReference type="InterPro" id="IPR021765">
    <property type="entry name" value="UstYa-like"/>
</dbReference>
<evidence type="ECO:0000313" key="8">
    <source>
        <dbReference type="EMBL" id="TRX96561.1"/>
    </source>
</evidence>
<feature type="region of interest" description="Disordered" evidence="5">
    <location>
        <begin position="1"/>
        <end position="22"/>
    </location>
</feature>
<evidence type="ECO:0000256" key="3">
    <source>
        <dbReference type="ARBA" id="ARBA00022691"/>
    </source>
</evidence>
<dbReference type="OrthoDB" id="1606438at2759"/>
<dbReference type="Pfam" id="PF11807">
    <property type="entry name" value="UstYa"/>
    <property type="match status" value="1"/>
</dbReference>
<dbReference type="InterPro" id="IPR016461">
    <property type="entry name" value="COMT-like"/>
</dbReference>
<keyword evidence="1" id="KW-0489">Methyltransferase</keyword>
<feature type="compositionally biased region" description="Polar residues" evidence="5">
    <location>
        <begin position="9"/>
        <end position="22"/>
    </location>
</feature>
<dbReference type="InterPro" id="IPR029063">
    <property type="entry name" value="SAM-dependent_MTases_sf"/>
</dbReference>
<feature type="transmembrane region" description="Helical" evidence="6">
    <location>
        <begin position="31"/>
        <end position="54"/>
    </location>
</feature>
<dbReference type="SUPFAM" id="SSF53335">
    <property type="entry name" value="S-adenosyl-L-methionine-dependent methyltransferases"/>
    <property type="match status" value="1"/>
</dbReference>
<dbReference type="GO" id="GO:0008171">
    <property type="term" value="F:O-methyltransferase activity"/>
    <property type="evidence" value="ECO:0007669"/>
    <property type="project" value="InterPro"/>
</dbReference>
<dbReference type="InterPro" id="IPR001077">
    <property type="entry name" value="COMT_C"/>
</dbReference>
<keyword evidence="2" id="KW-0808">Transferase</keyword>
<dbReference type="Gene3D" id="1.10.10.10">
    <property type="entry name" value="Winged helix-like DNA-binding domain superfamily/Winged helix DNA-binding domain"/>
    <property type="match status" value="1"/>
</dbReference>
<evidence type="ECO:0000256" key="2">
    <source>
        <dbReference type="ARBA" id="ARBA00022679"/>
    </source>
</evidence>
<dbReference type="Pfam" id="PF00891">
    <property type="entry name" value="Methyltransf_2"/>
    <property type="match status" value="1"/>
</dbReference>
<feature type="domain" description="O-methyltransferase C-terminal" evidence="7">
    <location>
        <begin position="452"/>
        <end position="598"/>
    </location>
</feature>
<evidence type="ECO:0000313" key="9">
    <source>
        <dbReference type="Proteomes" id="UP000319160"/>
    </source>
</evidence>
<proteinExistence type="inferred from homology"/>
<keyword evidence="6" id="KW-0812">Transmembrane</keyword>
<dbReference type="Gene3D" id="3.40.50.150">
    <property type="entry name" value="Vaccinia Virus protein VP39"/>
    <property type="match status" value="1"/>
</dbReference>
<sequence>MLFTKRSRSTQYSKLENGTDGSLTQQSIKGYSGAVIAAVVLLLCALSFSAGWILRAAAGTRPQGLPDLIPTLPVTTFSRQQVMTLRAMQAAPPADGSHEPAWDKLIPNGLGYVRHPTLAPNVSVVGVFHQLHCLYTVRRAYFAAHAASLGQDFNRAGVREPEHIGHCLDYLQQSLVCAADVGIEPIYAGGHYPDVMFGRLCRDFSEVQAWATMSPRIDQLAAKISESCNIIVQCLDQNSLPHPSFDVDAPIGLNLSQQAESARSTAIDVLQELLDLLQGPIACMIPCYNATSLQVISRHDIARKVPIQGTISFDELAKATDLHVNDVRRIMRYAMSYHRLFTEPQEGLVAHSAGSKLLATEDVVRAGLAQSFEDFYGSFARTADALDTFKDGEPNHTGFALAHNTDNNMFDFLRSQPLKADQFSKAMRFYAAGVPGFSESHLVESYPWDSLGTGTVVDVGGADGHVGRALSKTHRNLNVVVEDLPDVVAAASQMATDRVRYQAYDFFSPQPVVGADVYLFRWVFHDWPDHWIVRILRAQVPALRKGTRIVVNESLSPPRGSLPLTLERNIHFMDMLLLSTNNSRLRSIPEWQDLFHAADRRFESISCLSPPKSAMAILEAVWDNE</sequence>
<dbReference type="InterPro" id="IPR036388">
    <property type="entry name" value="WH-like_DNA-bd_sf"/>
</dbReference>
<gene>
    <name evidence="8" type="ORF">FHL15_002463</name>
</gene>
<evidence type="ECO:0000256" key="6">
    <source>
        <dbReference type="SAM" id="Phobius"/>
    </source>
</evidence>